<evidence type="ECO:0000313" key="2">
    <source>
        <dbReference type="EMBL" id="KAF9625096.1"/>
    </source>
</evidence>
<dbReference type="AlphaFoldDB" id="A0A835IVY2"/>
<keyword evidence="3" id="KW-1185">Reference proteome</keyword>
<accession>A0A835IVY2</accession>
<comment type="caution">
    <text evidence="2">The sequence shown here is derived from an EMBL/GenBank/DDBJ whole genome shotgun (WGS) entry which is preliminary data.</text>
</comment>
<dbReference type="OrthoDB" id="278430at2759"/>
<sequence>MLSNGEAVVVACKETLRYGLFSWKLVSEPAPQGQKVDERFIVQGPESPSKGYDSSTSSSRSGRGRIEHDPAGRYSQRFDHGFGFSGGPYAIQPKYAPAVNYNSILLCPFGDDEK</sequence>
<feature type="compositionally biased region" description="Low complexity" evidence="1">
    <location>
        <begin position="47"/>
        <end position="61"/>
    </location>
</feature>
<organism evidence="2 3">
    <name type="scientific">Coptis chinensis</name>
    <dbReference type="NCBI Taxonomy" id="261450"/>
    <lineage>
        <taxon>Eukaryota</taxon>
        <taxon>Viridiplantae</taxon>
        <taxon>Streptophyta</taxon>
        <taxon>Embryophyta</taxon>
        <taxon>Tracheophyta</taxon>
        <taxon>Spermatophyta</taxon>
        <taxon>Magnoliopsida</taxon>
        <taxon>Ranunculales</taxon>
        <taxon>Ranunculaceae</taxon>
        <taxon>Coptidoideae</taxon>
        <taxon>Coptis</taxon>
    </lineage>
</organism>
<proteinExistence type="predicted"/>
<reference evidence="2 3" key="1">
    <citation type="submission" date="2020-10" db="EMBL/GenBank/DDBJ databases">
        <title>The Coptis chinensis genome and diversification of protoberbering-type alkaloids.</title>
        <authorList>
            <person name="Wang B."/>
            <person name="Shu S."/>
            <person name="Song C."/>
            <person name="Liu Y."/>
        </authorList>
    </citation>
    <scope>NUCLEOTIDE SEQUENCE [LARGE SCALE GENOMIC DNA]</scope>
    <source>
        <strain evidence="2">HL-2020</strain>
        <tissue evidence="2">Leaf</tissue>
    </source>
</reference>
<feature type="region of interest" description="Disordered" evidence="1">
    <location>
        <begin position="29"/>
        <end position="74"/>
    </location>
</feature>
<evidence type="ECO:0000313" key="3">
    <source>
        <dbReference type="Proteomes" id="UP000631114"/>
    </source>
</evidence>
<protein>
    <submittedName>
        <fullName evidence="2">Uncharacterized protein</fullName>
    </submittedName>
</protein>
<gene>
    <name evidence="2" type="ORF">IFM89_019046</name>
</gene>
<dbReference type="Proteomes" id="UP000631114">
    <property type="component" value="Unassembled WGS sequence"/>
</dbReference>
<name>A0A835IVY2_9MAGN</name>
<feature type="compositionally biased region" description="Basic and acidic residues" evidence="1">
    <location>
        <begin position="64"/>
        <end position="74"/>
    </location>
</feature>
<dbReference type="EMBL" id="JADFTS010000001">
    <property type="protein sequence ID" value="KAF9625096.1"/>
    <property type="molecule type" value="Genomic_DNA"/>
</dbReference>
<evidence type="ECO:0000256" key="1">
    <source>
        <dbReference type="SAM" id="MobiDB-lite"/>
    </source>
</evidence>